<dbReference type="Proteomes" id="UP000095281">
    <property type="component" value="Unplaced"/>
</dbReference>
<proteinExistence type="predicted"/>
<protein>
    <submittedName>
        <fullName evidence="2">Dimer_Tnp_hAT domain-containing protein</fullName>
    </submittedName>
</protein>
<organism evidence="1 2">
    <name type="scientific">Meloidogyne hapla</name>
    <name type="common">Root-knot nematode worm</name>
    <dbReference type="NCBI Taxonomy" id="6305"/>
    <lineage>
        <taxon>Eukaryota</taxon>
        <taxon>Metazoa</taxon>
        <taxon>Ecdysozoa</taxon>
        <taxon>Nematoda</taxon>
        <taxon>Chromadorea</taxon>
        <taxon>Rhabditida</taxon>
        <taxon>Tylenchina</taxon>
        <taxon>Tylenchomorpha</taxon>
        <taxon>Tylenchoidea</taxon>
        <taxon>Meloidogynidae</taxon>
        <taxon>Meloidogyninae</taxon>
        <taxon>Meloidogyne</taxon>
    </lineage>
</organism>
<evidence type="ECO:0000313" key="2">
    <source>
        <dbReference type="WBParaSite" id="MhA1_Contig1299.frz3.gene5"/>
    </source>
</evidence>
<evidence type="ECO:0000313" key="1">
    <source>
        <dbReference type="Proteomes" id="UP000095281"/>
    </source>
</evidence>
<reference evidence="2" key="1">
    <citation type="submission" date="2016-11" db="UniProtKB">
        <authorList>
            <consortium name="WormBaseParasite"/>
        </authorList>
    </citation>
    <scope>IDENTIFICATION</scope>
</reference>
<dbReference type="WBParaSite" id="MhA1_Contig1299.frz3.gene5">
    <property type="protein sequence ID" value="MhA1_Contig1299.frz3.gene5"/>
    <property type="gene ID" value="MhA1_Contig1299.frz3.gene5"/>
</dbReference>
<dbReference type="SUPFAM" id="SSF53098">
    <property type="entry name" value="Ribonuclease H-like"/>
    <property type="match status" value="1"/>
</dbReference>
<dbReference type="InterPro" id="IPR012337">
    <property type="entry name" value="RNaseH-like_sf"/>
</dbReference>
<name>A0A1I8B444_MELHA</name>
<sequence>MLNITCLAHALHRISEKIRDLFPDVDRLIAKTKAVFAKAPFRVKCLREQFPDLPLPPKPVLTRWGTWLSAASYYWEHFESLKKVLSNFDPNDAACIGDSQACFTDSCWQELAYIHSNFGG</sequence>
<keyword evidence="1" id="KW-1185">Reference proteome</keyword>
<dbReference type="AlphaFoldDB" id="A0A1I8B444"/>
<accession>A0A1I8B444</accession>
<dbReference type="OMA" id="WQELAYI"/>